<accession>A0A6J4QQJ2</accession>
<proteinExistence type="predicted"/>
<feature type="compositionally biased region" description="Basic residues" evidence="1">
    <location>
        <begin position="230"/>
        <end position="240"/>
    </location>
</feature>
<gene>
    <name evidence="2" type="ORF">AVDCRST_MAG51-3517</name>
</gene>
<dbReference type="EMBL" id="CADCUX010000771">
    <property type="protein sequence ID" value="CAA9444283.1"/>
    <property type="molecule type" value="Genomic_DNA"/>
</dbReference>
<feature type="non-terminal residue" evidence="2">
    <location>
        <position position="276"/>
    </location>
</feature>
<feature type="compositionally biased region" description="Gly residues" evidence="1">
    <location>
        <begin position="183"/>
        <end position="204"/>
    </location>
</feature>
<feature type="compositionally biased region" description="Basic and acidic residues" evidence="1">
    <location>
        <begin position="130"/>
        <end position="142"/>
    </location>
</feature>
<evidence type="ECO:0000256" key="1">
    <source>
        <dbReference type="SAM" id="MobiDB-lite"/>
    </source>
</evidence>
<feature type="compositionally biased region" description="Low complexity" evidence="1">
    <location>
        <begin position="241"/>
        <end position="261"/>
    </location>
</feature>
<name>A0A6J4QQJ2_9BURK</name>
<dbReference type="AlphaFoldDB" id="A0A6J4QQJ2"/>
<protein>
    <submittedName>
        <fullName evidence="2">Twitching motility protein PilT</fullName>
    </submittedName>
</protein>
<reference evidence="2" key="1">
    <citation type="submission" date="2020-02" db="EMBL/GenBank/DDBJ databases">
        <authorList>
            <person name="Meier V. D."/>
        </authorList>
    </citation>
    <scope>NUCLEOTIDE SEQUENCE</scope>
    <source>
        <strain evidence="2">AVDCRST_MAG51</strain>
    </source>
</reference>
<feature type="region of interest" description="Disordered" evidence="1">
    <location>
        <begin position="1"/>
        <end position="276"/>
    </location>
</feature>
<feature type="non-terminal residue" evidence="2">
    <location>
        <position position="1"/>
    </location>
</feature>
<feature type="compositionally biased region" description="Low complexity" evidence="1">
    <location>
        <begin position="26"/>
        <end position="44"/>
    </location>
</feature>
<organism evidence="2">
    <name type="scientific">uncultured Ramlibacter sp</name>
    <dbReference type="NCBI Taxonomy" id="260755"/>
    <lineage>
        <taxon>Bacteria</taxon>
        <taxon>Pseudomonadati</taxon>
        <taxon>Pseudomonadota</taxon>
        <taxon>Betaproteobacteria</taxon>
        <taxon>Burkholderiales</taxon>
        <taxon>Comamonadaceae</taxon>
        <taxon>Ramlibacter</taxon>
        <taxon>environmental samples</taxon>
    </lineage>
</organism>
<feature type="compositionally biased region" description="Basic and acidic residues" evidence="1">
    <location>
        <begin position="50"/>
        <end position="69"/>
    </location>
</feature>
<feature type="compositionally biased region" description="Basic and acidic residues" evidence="1">
    <location>
        <begin position="152"/>
        <end position="166"/>
    </location>
</feature>
<feature type="compositionally biased region" description="Low complexity" evidence="1">
    <location>
        <begin position="109"/>
        <end position="120"/>
    </location>
</feature>
<evidence type="ECO:0000313" key="2">
    <source>
        <dbReference type="EMBL" id="CAA9444283.1"/>
    </source>
</evidence>
<sequence length="276" mass="28450">NRPVPRQPVRAAHLVRGGVPGHPAHHQAAGRARRAQLGGAVRAPGPRPGAGDRPDRFRQDHDAGIDARPGEPQPGVAHRDDRGPDRVPAPAQAQPGQPAGGRHRHRVLPAGAQARAAPGPGHHPGRRASRPGDHRDRPDGGGDRSPGAGDPAHAERHPDDRPDHRHLPPAPAVADPRPAGRRSAGGGDAGPGATGRRPGTGGGLRDPHRHAGHPQPHPGGQVAPDPVVHAGRRQRGHARLRSAPGRTGPRGPRVAAPGPRGLPLAGRTQATDRTGV</sequence>
<feature type="compositionally biased region" description="Low complexity" evidence="1">
    <location>
        <begin position="88"/>
        <end position="97"/>
    </location>
</feature>